<dbReference type="GO" id="GO:0005829">
    <property type="term" value="C:cytosol"/>
    <property type="evidence" value="ECO:0007669"/>
    <property type="project" value="TreeGrafter"/>
</dbReference>
<dbReference type="Gene3D" id="2.40.30.10">
    <property type="entry name" value="Translation factors"/>
    <property type="match status" value="1"/>
</dbReference>
<dbReference type="EMBL" id="JABDJR010000075">
    <property type="protein sequence ID" value="NNF05545.1"/>
    <property type="molecule type" value="Genomic_DNA"/>
</dbReference>
<evidence type="ECO:0000256" key="7">
    <source>
        <dbReference type="ARBA" id="ARBA00025526"/>
    </source>
</evidence>
<proteinExistence type="predicted"/>
<evidence type="ECO:0000256" key="8">
    <source>
        <dbReference type="ARBA" id="ARBA00031615"/>
    </source>
</evidence>
<comment type="function">
    <text evidence="7">Translation factor necessary for the incorporation of selenocysteine into proteins. It probably replaces EF-Tu for the insertion of selenocysteine directed by the UGA codon. SelB binds GTP and GDP.</text>
</comment>
<dbReference type="Gene3D" id="3.40.50.300">
    <property type="entry name" value="P-loop containing nucleotide triphosphate hydrolases"/>
    <property type="match status" value="1"/>
</dbReference>
<reference evidence="10 11" key="1">
    <citation type="submission" date="2020-03" db="EMBL/GenBank/DDBJ databases">
        <title>Metabolic flexibility allows generalist bacteria to become dominant in a frequently disturbed ecosystem.</title>
        <authorList>
            <person name="Chen Y.-J."/>
            <person name="Leung P.M."/>
            <person name="Bay S.K."/>
            <person name="Hugenholtz P."/>
            <person name="Kessler A.J."/>
            <person name="Shelley G."/>
            <person name="Waite D.W."/>
            <person name="Cook P.L."/>
            <person name="Greening C."/>
        </authorList>
    </citation>
    <scope>NUCLEOTIDE SEQUENCE [LARGE SCALE GENOMIC DNA]</scope>
    <source>
        <strain evidence="10">SS_bin_28</strain>
    </source>
</reference>
<gene>
    <name evidence="10" type="primary">selB</name>
    <name evidence="10" type="ORF">HKN21_02175</name>
</gene>
<dbReference type="CDD" id="cd04171">
    <property type="entry name" value="SelB"/>
    <property type="match status" value="1"/>
</dbReference>
<evidence type="ECO:0000256" key="3">
    <source>
        <dbReference type="ARBA" id="ARBA00022490"/>
    </source>
</evidence>
<comment type="caution">
    <text evidence="10">The sequence shown here is derived from an EMBL/GenBank/DDBJ whole genome shotgun (WGS) entry which is preliminary data.</text>
</comment>
<evidence type="ECO:0000256" key="4">
    <source>
        <dbReference type="ARBA" id="ARBA00022741"/>
    </source>
</evidence>
<dbReference type="PANTHER" id="PTHR43721:SF22">
    <property type="entry name" value="ELONGATION FACTOR TU, MITOCHONDRIAL"/>
    <property type="match status" value="1"/>
</dbReference>
<name>A0A7Y2E6G4_UNCEI</name>
<dbReference type="GO" id="GO:0005525">
    <property type="term" value="F:GTP binding"/>
    <property type="evidence" value="ECO:0007669"/>
    <property type="project" value="UniProtKB-KW"/>
</dbReference>
<dbReference type="InterPro" id="IPR036390">
    <property type="entry name" value="WH_DNA-bd_sf"/>
</dbReference>
<dbReference type="SUPFAM" id="SSF52540">
    <property type="entry name" value="P-loop containing nucleoside triphosphate hydrolases"/>
    <property type="match status" value="1"/>
</dbReference>
<dbReference type="GO" id="GO:0003924">
    <property type="term" value="F:GTPase activity"/>
    <property type="evidence" value="ECO:0007669"/>
    <property type="project" value="InterPro"/>
</dbReference>
<evidence type="ECO:0000256" key="6">
    <source>
        <dbReference type="ARBA" id="ARBA00023134"/>
    </source>
</evidence>
<accession>A0A7Y2E6G4</accession>
<dbReference type="AlphaFoldDB" id="A0A7Y2E6G4"/>
<dbReference type="PROSITE" id="PS00301">
    <property type="entry name" value="G_TR_1"/>
    <property type="match status" value="1"/>
</dbReference>
<dbReference type="NCBIfam" id="TIGR00475">
    <property type="entry name" value="selB"/>
    <property type="match status" value="1"/>
</dbReference>
<dbReference type="Gene3D" id="1.10.10.2770">
    <property type="match status" value="1"/>
</dbReference>
<dbReference type="GO" id="GO:0003723">
    <property type="term" value="F:RNA binding"/>
    <property type="evidence" value="ECO:0007669"/>
    <property type="project" value="InterPro"/>
</dbReference>
<evidence type="ECO:0000256" key="2">
    <source>
        <dbReference type="ARBA" id="ARBA00015953"/>
    </source>
</evidence>
<evidence type="ECO:0000313" key="10">
    <source>
        <dbReference type="EMBL" id="NNF05545.1"/>
    </source>
</evidence>
<dbReference type="InterPro" id="IPR000795">
    <property type="entry name" value="T_Tr_GTP-bd_dom"/>
</dbReference>
<dbReference type="InterPro" id="IPR031157">
    <property type="entry name" value="G_TR_CS"/>
</dbReference>
<evidence type="ECO:0000256" key="5">
    <source>
        <dbReference type="ARBA" id="ARBA00022917"/>
    </source>
</evidence>
<dbReference type="InterPro" id="IPR027417">
    <property type="entry name" value="P-loop_NTPase"/>
</dbReference>
<dbReference type="Proteomes" id="UP000547674">
    <property type="component" value="Unassembled WGS sequence"/>
</dbReference>
<dbReference type="InterPro" id="IPR004535">
    <property type="entry name" value="Transl_elong_SelB"/>
</dbReference>
<sequence length="570" mass="62394">MSQFAILGTAGHIDHGKTSLVKLLTGADTDRLKEEKARGISIELGFTHLELGDDLSLGIVDVPGHERFIKNMLAGACGMDAVMLVIAADEGVMPQTREHLDILHLLGVKRGLVALTKTDMVEEEWLELITESVQEYLEERGYGHFPLVPVSSKTGEGKDNLLNALREVMQDLPTRSVAKNARLPIDRSFVVEGFGTVVTGTLWQGEIRVGDQLLIEPGASEARVRNVEVHGEQAEVASTGQRTAVALARTDKNEVPRGSWLVTPNAFESASMIDVRLRVLADAGKALAQRQRVRFHLGASEALGRVTLFQTDSLEPGSDGLAQIRLESPVLCARHDRFVIRSYSPARTIAGGTIIVPKAPKRKPHDASVVVQLEREESGTPEERVLAYLSESPKEIAAKKIMTELNLNPSEFDGVMQSLQESGSAVALGDGWLSMSQGEQLSQEALNLMLENQKQFPLRWGMSRGELKSRLMKGMSPTLFDWVVGRLLESGEISERADHFRAGASEHELSPHLQAQVEQVRKALTEGGNTPPTVKELTNSLGFSVLEPLEYLTFLGEAVKVTPDLFWAQS</sequence>
<keyword evidence="4" id="KW-0547">Nucleotide-binding</keyword>
<organism evidence="10 11">
    <name type="scientific">Eiseniibacteriota bacterium</name>
    <dbReference type="NCBI Taxonomy" id="2212470"/>
    <lineage>
        <taxon>Bacteria</taxon>
        <taxon>Candidatus Eiseniibacteriota</taxon>
    </lineage>
</organism>
<keyword evidence="3" id="KW-0963">Cytoplasm</keyword>
<dbReference type="PANTHER" id="PTHR43721">
    <property type="entry name" value="ELONGATION FACTOR TU-RELATED"/>
    <property type="match status" value="1"/>
</dbReference>
<dbReference type="CDD" id="cd03696">
    <property type="entry name" value="SelB_II"/>
    <property type="match status" value="1"/>
</dbReference>
<dbReference type="Pfam" id="PF09106">
    <property type="entry name" value="WHD_2nd_SelB"/>
    <property type="match status" value="1"/>
</dbReference>
<dbReference type="Pfam" id="PF00009">
    <property type="entry name" value="GTP_EFTU"/>
    <property type="match status" value="1"/>
</dbReference>
<dbReference type="SUPFAM" id="SSF50447">
    <property type="entry name" value="Translation proteins"/>
    <property type="match status" value="1"/>
</dbReference>
<dbReference type="InterPro" id="IPR004161">
    <property type="entry name" value="EFTu-like_2"/>
</dbReference>
<feature type="non-terminal residue" evidence="10">
    <location>
        <position position="570"/>
    </location>
</feature>
<dbReference type="InterPro" id="IPR009000">
    <property type="entry name" value="Transl_B-barrel_sf"/>
</dbReference>
<dbReference type="InterPro" id="IPR057335">
    <property type="entry name" value="Beta-barrel_SelB"/>
</dbReference>
<dbReference type="InterPro" id="IPR009001">
    <property type="entry name" value="Transl_elong_EF1A/Init_IF2_C"/>
</dbReference>
<keyword evidence="10" id="KW-0251">Elongation factor</keyword>
<dbReference type="SUPFAM" id="SSF46785">
    <property type="entry name" value="Winged helix' DNA-binding domain"/>
    <property type="match status" value="2"/>
</dbReference>
<feature type="domain" description="Tr-type G" evidence="9">
    <location>
        <begin position="2"/>
        <end position="174"/>
    </location>
</feature>
<comment type="subcellular location">
    <subcellularLocation>
        <location evidence="1">Cytoplasm</location>
    </subcellularLocation>
</comment>
<dbReference type="PROSITE" id="PS51722">
    <property type="entry name" value="G_TR_2"/>
    <property type="match status" value="1"/>
</dbReference>
<evidence type="ECO:0000256" key="1">
    <source>
        <dbReference type="ARBA" id="ARBA00004496"/>
    </source>
</evidence>
<evidence type="ECO:0000313" key="11">
    <source>
        <dbReference type="Proteomes" id="UP000547674"/>
    </source>
</evidence>
<evidence type="ECO:0000259" key="9">
    <source>
        <dbReference type="PROSITE" id="PS51722"/>
    </source>
</evidence>
<protein>
    <recommendedName>
        <fullName evidence="2">Selenocysteine-specific elongation factor</fullName>
    </recommendedName>
    <alternativeName>
        <fullName evidence="8">SelB translation factor</fullName>
    </alternativeName>
</protein>
<dbReference type="CDD" id="cd15491">
    <property type="entry name" value="selB_III"/>
    <property type="match status" value="1"/>
</dbReference>
<dbReference type="SUPFAM" id="SSF50465">
    <property type="entry name" value="EF-Tu/eEF-1alpha/eIF2-gamma C-terminal domain"/>
    <property type="match status" value="1"/>
</dbReference>
<dbReference type="Pfam" id="PF25461">
    <property type="entry name" value="Beta-barrel_SelB"/>
    <property type="match status" value="1"/>
</dbReference>
<dbReference type="Pfam" id="PF03144">
    <property type="entry name" value="GTP_EFTU_D2"/>
    <property type="match status" value="1"/>
</dbReference>
<dbReference type="GO" id="GO:0001514">
    <property type="term" value="P:selenocysteine incorporation"/>
    <property type="evidence" value="ECO:0007669"/>
    <property type="project" value="InterPro"/>
</dbReference>
<dbReference type="PRINTS" id="PR00315">
    <property type="entry name" value="ELONGATNFCT"/>
</dbReference>
<dbReference type="InterPro" id="IPR050055">
    <property type="entry name" value="EF-Tu_GTPase"/>
</dbReference>
<keyword evidence="5" id="KW-0648">Protein biosynthesis</keyword>
<dbReference type="GO" id="GO:0003746">
    <property type="term" value="F:translation elongation factor activity"/>
    <property type="evidence" value="ECO:0007669"/>
    <property type="project" value="UniProtKB-KW"/>
</dbReference>
<dbReference type="InterPro" id="IPR015190">
    <property type="entry name" value="Elong_fac_SelB-wing-hlx_typ-2"/>
</dbReference>
<keyword evidence="6" id="KW-0342">GTP-binding</keyword>